<dbReference type="PANTHER" id="PTHR12220:SF13">
    <property type="entry name" value="LARGE RIBOSOMAL SUBUNIT PROTEIN UL16M"/>
    <property type="match status" value="1"/>
</dbReference>
<proteinExistence type="inferred from homology"/>
<keyword evidence="4 6" id="KW-0687">Ribonucleoprotein</keyword>
<comment type="similarity">
    <text evidence="1 6 7">Belongs to the universal ribosomal protein uL16 family.</text>
</comment>
<evidence type="ECO:0000256" key="2">
    <source>
        <dbReference type="ARBA" id="ARBA00022555"/>
    </source>
</evidence>
<gene>
    <name evidence="6" type="primary">rplP</name>
    <name evidence="9" type="ORF">A3J46_03570</name>
</gene>
<dbReference type="GO" id="GO:0022625">
    <property type="term" value="C:cytosolic large ribosomal subunit"/>
    <property type="evidence" value="ECO:0007669"/>
    <property type="project" value="TreeGrafter"/>
</dbReference>
<evidence type="ECO:0000256" key="6">
    <source>
        <dbReference type="HAMAP-Rule" id="MF_01342"/>
    </source>
</evidence>
<evidence type="ECO:0000313" key="9">
    <source>
        <dbReference type="EMBL" id="OGN09166.1"/>
    </source>
</evidence>
<dbReference type="InterPro" id="IPR000114">
    <property type="entry name" value="Ribosomal_uL16_bact-type"/>
</dbReference>
<dbReference type="GO" id="GO:0006412">
    <property type="term" value="P:translation"/>
    <property type="evidence" value="ECO:0007669"/>
    <property type="project" value="UniProtKB-UniRule"/>
</dbReference>
<keyword evidence="3 6" id="KW-0689">Ribosomal protein</keyword>
<evidence type="ECO:0000256" key="5">
    <source>
        <dbReference type="ARBA" id="ARBA00035198"/>
    </source>
</evidence>
<evidence type="ECO:0000256" key="8">
    <source>
        <dbReference type="RuleBase" id="RU004414"/>
    </source>
</evidence>
<evidence type="ECO:0000256" key="4">
    <source>
        <dbReference type="ARBA" id="ARBA00023274"/>
    </source>
</evidence>
<dbReference type="PANTHER" id="PTHR12220">
    <property type="entry name" value="50S/60S RIBOSOMAL PROTEIN L16"/>
    <property type="match status" value="1"/>
</dbReference>
<dbReference type="InterPro" id="IPR016180">
    <property type="entry name" value="Ribosomal_uL16_dom"/>
</dbReference>
<dbReference type="NCBIfam" id="TIGR01164">
    <property type="entry name" value="rplP_bact"/>
    <property type="match status" value="1"/>
</dbReference>
<dbReference type="PRINTS" id="PR00060">
    <property type="entry name" value="RIBOSOMALL16"/>
</dbReference>
<protein>
    <recommendedName>
        <fullName evidence="5 6">Large ribosomal subunit protein uL16</fullName>
    </recommendedName>
</protein>
<accession>A0A1F8FA76</accession>
<dbReference type="CDD" id="cd01433">
    <property type="entry name" value="Ribosomal_L16_L10e"/>
    <property type="match status" value="1"/>
</dbReference>
<dbReference type="HAMAP" id="MF_01342">
    <property type="entry name" value="Ribosomal_uL16"/>
    <property type="match status" value="1"/>
</dbReference>
<sequence length="134" mass="14840">MLQPSRVKHTKVHKGKLKAFASRGTVLSFGTYGLKAEESSWLKANQLESARRVMARFIQRGGKIWTRVFPDKPRTAKSSEVGMGGGRGALSHFVATVEAGRIIFEIDGLTDEAAKEALRLAAHKLPIKTRIIRR</sequence>
<dbReference type="InterPro" id="IPR047873">
    <property type="entry name" value="Ribosomal_uL16"/>
</dbReference>
<dbReference type="EMBL" id="MGJP01000042">
    <property type="protein sequence ID" value="OGN09166.1"/>
    <property type="molecule type" value="Genomic_DNA"/>
</dbReference>
<evidence type="ECO:0000256" key="7">
    <source>
        <dbReference type="RuleBase" id="RU004413"/>
    </source>
</evidence>
<keyword evidence="2 6" id="KW-0820">tRNA-binding</keyword>
<dbReference type="GO" id="GO:0000049">
    <property type="term" value="F:tRNA binding"/>
    <property type="evidence" value="ECO:0007669"/>
    <property type="project" value="UniProtKB-KW"/>
</dbReference>
<dbReference type="FunFam" id="3.90.1170.10:FF:000001">
    <property type="entry name" value="50S ribosomal protein L16"/>
    <property type="match status" value="1"/>
</dbReference>
<reference evidence="9 10" key="1">
    <citation type="journal article" date="2016" name="Nat. Commun.">
        <title>Thousands of microbial genomes shed light on interconnected biogeochemical processes in an aquifer system.</title>
        <authorList>
            <person name="Anantharaman K."/>
            <person name="Brown C.T."/>
            <person name="Hug L.A."/>
            <person name="Sharon I."/>
            <person name="Castelle C.J."/>
            <person name="Probst A.J."/>
            <person name="Thomas B.C."/>
            <person name="Singh A."/>
            <person name="Wilkins M.J."/>
            <person name="Karaoz U."/>
            <person name="Brodie E.L."/>
            <person name="Williams K.H."/>
            <person name="Hubbard S.S."/>
            <person name="Banfield J.F."/>
        </authorList>
    </citation>
    <scope>NUCLEOTIDE SEQUENCE [LARGE SCALE GENOMIC DNA]</scope>
</reference>
<evidence type="ECO:0000313" key="10">
    <source>
        <dbReference type="Proteomes" id="UP000177167"/>
    </source>
</evidence>
<dbReference type="GO" id="GO:0019843">
    <property type="term" value="F:rRNA binding"/>
    <property type="evidence" value="ECO:0007669"/>
    <property type="project" value="UniProtKB-UniRule"/>
</dbReference>
<keyword evidence="6 8" id="KW-0699">rRNA-binding</keyword>
<keyword evidence="6 8" id="KW-0694">RNA-binding</keyword>
<dbReference type="Pfam" id="PF00252">
    <property type="entry name" value="Ribosomal_L16"/>
    <property type="match status" value="1"/>
</dbReference>
<comment type="caution">
    <text evidence="9">The sequence shown here is derived from an EMBL/GenBank/DDBJ whole genome shotgun (WGS) entry which is preliminary data.</text>
</comment>
<evidence type="ECO:0000256" key="3">
    <source>
        <dbReference type="ARBA" id="ARBA00022980"/>
    </source>
</evidence>
<dbReference type="InterPro" id="IPR036920">
    <property type="entry name" value="Ribosomal_uL16_sf"/>
</dbReference>
<comment type="subunit">
    <text evidence="6 8">Part of the 50S ribosomal subunit.</text>
</comment>
<dbReference type="AlphaFoldDB" id="A0A1F8FA76"/>
<name>A0A1F8FA76_9BACT</name>
<organism evidence="9 10">
    <name type="scientific">Candidatus Yanofskybacteria bacterium RIFCSPHIGHO2_02_FULL_41_11</name>
    <dbReference type="NCBI Taxonomy" id="1802675"/>
    <lineage>
        <taxon>Bacteria</taxon>
        <taxon>Candidatus Yanofskyibacteriota</taxon>
    </lineage>
</organism>
<dbReference type="GO" id="GO:0003735">
    <property type="term" value="F:structural constituent of ribosome"/>
    <property type="evidence" value="ECO:0007669"/>
    <property type="project" value="InterPro"/>
</dbReference>
<comment type="function">
    <text evidence="6 8">Binds 23S rRNA and is also seen to make contacts with the A and possibly P site tRNAs.</text>
</comment>
<dbReference type="SUPFAM" id="SSF54686">
    <property type="entry name" value="Ribosomal protein L16p/L10e"/>
    <property type="match status" value="1"/>
</dbReference>
<evidence type="ECO:0000256" key="1">
    <source>
        <dbReference type="ARBA" id="ARBA00008931"/>
    </source>
</evidence>
<dbReference type="Proteomes" id="UP000177167">
    <property type="component" value="Unassembled WGS sequence"/>
</dbReference>
<dbReference type="Gene3D" id="3.90.1170.10">
    <property type="entry name" value="Ribosomal protein L10e/L16"/>
    <property type="match status" value="1"/>
</dbReference>